<dbReference type="SUPFAM" id="SSF103473">
    <property type="entry name" value="MFS general substrate transporter"/>
    <property type="match status" value="1"/>
</dbReference>
<evidence type="ECO:0000313" key="10">
    <source>
        <dbReference type="Proteomes" id="UP000015001"/>
    </source>
</evidence>
<feature type="transmembrane region" description="Helical" evidence="7">
    <location>
        <begin position="55"/>
        <end position="75"/>
    </location>
</feature>
<dbReference type="PANTHER" id="PTHR23513">
    <property type="entry name" value="INTEGRAL MEMBRANE EFFLUX PROTEIN-RELATED"/>
    <property type="match status" value="1"/>
</dbReference>
<organism evidence="9 10">
    <name type="scientific">Streptomyces afghaniensis 772</name>
    <dbReference type="NCBI Taxonomy" id="1283301"/>
    <lineage>
        <taxon>Bacteria</taxon>
        <taxon>Bacillati</taxon>
        <taxon>Actinomycetota</taxon>
        <taxon>Actinomycetes</taxon>
        <taxon>Kitasatosporales</taxon>
        <taxon>Streptomycetaceae</taxon>
        <taxon>Streptomyces</taxon>
    </lineage>
</organism>
<feature type="transmembrane region" description="Helical" evidence="7">
    <location>
        <begin position="178"/>
        <end position="198"/>
    </location>
</feature>
<keyword evidence="10" id="KW-1185">Reference proteome</keyword>
<dbReference type="InterPro" id="IPR011701">
    <property type="entry name" value="MFS"/>
</dbReference>
<feature type="compositionally biased region" description="Basic and acidic residues" evidence="6">
    <location>
        <begin position="422"/>
        <end position="433"/>
    </location>
</feature>
<feature type="transmembrane region" description="Helical" evidence="7">
    <location>
        <begin position="233"/>
        <end position="257"/>
    </location>
</feature>
<dbReference type="RefSeq" id="WP_020275986.1">
    <property type="nucleotide sequence ID" value="NZ_KE354379.1"/>
</dbReference>
<feature type="transmembrane region" description="Helical" evidence="7">
    <location>
        <begin position="319"/>
        <end position="344"/>
    </location>
</feature>
<feature type="domain" description="Major facilitator superfamily (MFS) profile" evidence="8">
    <location>
        <begin position="1"/>
        <end position="409"/>
    </location>
</feature>
<evidence type="ECO:0000256" key="5">
    <source>
        <dbReference type="ARBA" id="ARBA00023136"/>
    </source>
</evidence>
<evidence type="ECO:0000256" key="4">
    <source>
        <dbReference type="ARBA" id="ARBA00022989"/>
    </source>
</evidence>
<comment type="caution">
    <text evidence="9">The sequence shown here is derived from an EMBL/GenBank/DDBJ whole genome shotgun (WGS) entry which is preliminary data.</text>
</comment>
<dbReference type="AlphaFoldDB" id="S4MJS1"/>
<keyword evidence="4 7" id="KW-1133">Transmembrane helix</keyword>
<feature type="transmembrane region" description="Helical" evidence="7">
    <location>
        <begin position="388"/>
        <end position="407"/>
    </location>
</feature>
<evidence type="ECO:0000256" key="3">
    <source>
        <dbReference type="ARBA" id="ARBA00022692"/>
    </source>
</evidence>
<feature type="transmembrane region" description="Helical" evidence="7">
    <location>
        <begin position="96"/>
        <end position="113"/>
    </location>
</feature>
<dbReference type="GO" id="GO:0005886">
    <property type="term" value="C:plasma membrane"/>
    <property type="evidence" value="ECO:0007669"/>
    <property type="project" value="UniProtKB-SubCell"/>
</dbReference>
<evidence type="ECO:0000259" key="8">
    <source>
        <dbReference type="PROSITE" id="PS50850"/>
    </source>
</evidence>
<feature type="transmembrane region" description="Helical" evidence="7">
    <location>
        <begin position="292"/>
        <end position="313"/>
    </location>
</feature>
<feature type="transmembrane region" description="Helical" evidence="7">
    <location>
        <begin position="22"/>
        <end position="49"/>
    </location>
</feature>
<dbReference type="HOGENOM" id="CLU_034180_13_4_11"/>
<dbReference type="EMBL" id="AOPY01001607">
    <property type="protein sequence ID" value="EPJ35815.1"/>
    <property type="molecule type" value="Genomic_DNA"/>
</dbReference>
<dbReference type="Pfam" id="PF07690">
    <property type="entry name" value="MFS_1"/>
    <property type="match status" value="1"/>
</dbReference>
<keyword evidence="3 7" id="KW-0812">Transmembrane</keyword>
<evidence type="ECO:0000256" key="6">
    <source>
        <dbReference type="SAM" id="MobiDB-lite"/>
    </source>
</evidence>
<dbReference type="InterPro" id="IPR036259">
    <property type="entry name" value="MFS_trans_sf"/>
</dbReference>
<feature type="region of interest" description="Disordered" evidence="6">
    <location>
        <begin position="411"/>
        <end position="433"/>
    </location>
</feature>
<dbReference type="PROSITE" id="PS50850">
    <property type="entry name" value="MFS"/>
    <property type="match status" value="1"/>
</dbReference>
<dbReference type="Gene3D" id="1.20.1250.20">
    <property type="entry name" value="MFS general substrate transporter like domains"/>
    <property type="match status" value="1"/>
</dbReference>
<dbReference type="CDD" id="cd06173">
    <property type="entry name" value="MFS_MefA_like"/>
    <property type="match status" value="1"/>
</dbReference>
<feature type="transmembrane region" description="Helical" evidence="7">
    <location>
        <begin position="356"/>
        <end position="376"/>
    </location>
</feature>
<protein>
    <recommendedName>
        <fullName evidence="8">Major facilitator superfamily (MFS) profile domain-containing protein</fullName>
    </recommendedName>
</protein>
<evidence type="ECO:0000256" key="2">
    <source>
        <dbReference type="ARBA" id="ARBA00022475"/>
    </source>
</evidence>
<dbReference type="InterPro" id="IPR020846">
    <property type="entry name" value="MFS_dom"/>
</dbReference>
<dbReference type="Proteomes" id="UP000015001">
    <property type="component" value="Unassembled WGS sequence"/>
</dbReference>
<sequence length="433" mass="45238">MSTVAEGDAVDRTPPLSRNRDFWLLWSGSGLSVLGSRAGAAGYALLALWHTGSGQAAGLVAFAALLPNLVVQLPAGALVDRWDRKRLMVACEVGRAVALLSVAVTAAAGWFWLPHLMAVALLETSLGLVHQLAEQGAVRHVVAPHQLGAALSRNETRFRAAGLIGGPLGTALFALTRWLPFAFAALGQLLSLLTLLLIRRDFQDRRKRDANRSLVREMREGVKWLLGQRFLRAAVSLVAATNVLFQVVMLAVPFALVEEEGRSPVAVGVVLAAGGIGGMLGALSAQWWIPRLYLRTVLIGGLGVWAVLVPLVAVVRQPLLMGLACGAMSYVSGLFNVVAAVYQLRITPDEILGRTAGAAGMVAYGASALGALAGGFMLDGWGSRHTVLAVAVLMAVTALAAAAVPAVRAAAHPASGGPDPDLPARGDDRIPAV</sequence>
<dbReference type="PANTHER" id="PTHR23513:SF6">
    <property type="entry name" value="MAJOR FACILITATOR SUPERFAMILY ASSOCIATED DOMAIN-CONTAINING PROTEIN"/>
    <property type="match status" value="1"/>
</dbReference>
<dbReference type="GO" id="GO:0022857">
    <property type="term" value="F:transmembrane transporter activity"/>
    <property type="evidence" value="ECO:0007669"/>
    <property type="project" value="InterPro"/>
</dbReference>
<evidence type="ECO:0000256" key="1">
    <source>
        <dbReference type="ARBA" id="ARBA00004651"/>
    </source>
</evidence>
<keyword evidence="2" id="KW-1003">Cell membrane</keyword>
<dbReference type="OrthoDB" id="4544213at2"/>
<feature type="transmembrane region" description="Helical" evidence="7">
    <location>
        <begin position="263"/>
        <end position="285"/>
    </location>
</feature>
<comment type="subcellular location">
    <subcellularLocation>
        <location evidence="1">Cell membrane</location>
        <topology evidence="1">Multi-pass membrane protein</topology>
    </subcellularLocation>
</comment>
<reference evidence="9 10" key="1">
    <citation type="submission" date="2013-02" db="EMBL/GenBank/DDBJ databases">
        <title>Draft Genome Sequence of Streptomyces afghaniensis, Which Produces Compounds of the Julimycin B-Complex.</title>
        <authorList>
            <person name="Gruening B.A."/>
            <person name="Praeg A."/>
            <person name="Erxleben A."/>
            <person name="Guenther S."/>
            <person name="Fiedler H.-P."/>
            <person name="Goodfellow M."/>
            <person name="Mueller M."/>
        </authorList>
    </citation>
    <scope>NUCLEOTIDE SEQUENCE [LARGE SCALE GENOMIC DNA]</scope>
    <source>
        <strain evidence="9 10">772</strain>
    </source>
</reference>
<evidence type="ECO:0000313" key="9">
    <source>
        <dbReference type="EMBL" id="EPJ35815.1"/>
    </source>
</evidence>
<accession>S4MJS1</accession>
<dbReference type="PATRIC" id="fig|1283301.3.peg.7088"/>
<proteinExistence type="predicted"/>
<evidence type="ECO:0000256" key="7">
    <source>
        <dbReference type="SAM" id="Phobius"/>
    </source>
</evidence>
<name>S4MJS1_9ACTN</name>
<keyword evidence="5 7" id="KW-0472">Membrane</keyword>
<gene>
    <name evidence="9" type="ORF">STAFG_7139</name>
</gene>